<proteinExistence type="predicted"/>
<gene>
    <name evidence="2" type="ORF">E6O75_ATG05369</name>
</gene>
<keyword evidence="1" id="KW-1133">Transmembrane helix</keyword>
<accession>A0A4Z1NZ84</accession>
<dbReference type="EMBL" id="SNSC02000010">
    <property type="protein sequence ID" value="TID20605.1"/>
    <property type="molecule type" value="Genomic_DNA"/>
</dbReference>
<dbReference type="Proteomes" id="UP000298493">
    <property type="component" value="Unassembled WGS sequence"/>
</dbReference>
<name>A0A4Z1NZ84_9PEZI</name>
<reference evidence="2 3" key="1">
    <citation type="submission" date="2019-04" db="EMBL/GenBank/DDBJ databases">
        <title>High contiguity whole genome sequence and gene annotation resource for two Venturia nashicola isolates.</title>
        <authorList>
            <person name="Prokchorchik M."/>
            <person name="Won K."/>
            <person name="Lee Y."/>
            <person name="Choi E.D."/>
            <person name="Segonzac C."/>
            <person name="Sohn K.H."/>
        </authorList>
    </citation>
    <scope>NUCLEOTIDE SEQUENCE [LARGE SCALE GENOMIC DNA]</scope>
    <source>
        <strain evidence="2 3">PRI2</strain>
    </source>
</reference>
<sequence>MNNARLATMSALEIITSKTVALIVRALNTPLGITTIIFAAIDMSNDRPQYRTFLIALVFSLTCNMIDASMIIFERWKFPSPIIRTSSQQHEMMLGCRAGPRWRGVLDIAAGVCLLVTAGGLTSYSDPLGKIRTDMGRARISLYLGITICMGHLWMCGVAVVECFLQNRAEELGTRSAG</sequence>
<feature type="transmembrane region" description="Helical" evidence="1">
    <location>
        <begin position="102"/>
        <end position="122"/>
    </location>
</feature>
<protein>
    <submittedName>
        <fullName evidence="2">Uncharacterized protein</fullName>
    </submittedName>
</protein>
<dbReference type="AlphaFoldDB" id="A0A4Z1NZ84"/>
<evidence type="ECO:0000313" key="3">
    <source>
        <dbReference type="Proteomes" id="UP000298493"/>
    </source>
</evidence>
<feature type="transmembrane region" description="Helical" evidence="1">
    <location>
        <begin position="20"/>
        <end position="41"/>
    </location>
</feature>
<organism evidence="2 3">
    <name type="scientific">Venturia nashicola</name>
    <dbReference type="NCBI Taxonomy" id="86259"/>
    <lineage>
        <taxon>Eukaryota</taxon>
        <taxon>Fungi</taxon>
        <taxon>Dikarya</taxon>
        <taxon>Ascomycota</taxon>
        <taxon>Pezizomycotina</taxon>
        <taxon>Dothideomycetes</taxon>
        <taxon>Pleosporomycetidae</taxon>
        <taxon>Venturiales</taxon>
        <taxon>Venturiaceae</taxon>
        <taxon>Venturia</taxon>
    </lineage>
</organism>
<feature type="transmembrane region" description="Helical" evidence="1">
    <location>
        <begin position="142"/>
        <end position="165"/>
    </location>
</feature>
<keyword evidence="1" id="KW-0472">Membrane</keyword>
<keyword evidence="3" id="KW-1185">Reference proteome</keyword>
<feature type="transmembrane region" description="Helical" evidence="1">
    <location>
        <begin position="53"/>
        <end position="73"/>
    </location>
</feature>
<evidence type="ECO:0000256" key="1">
    <source>
        <dbReference type="SAM" id="Phobius"/>
    </source>
</evidence>
<comment type="caution">
    <text evidence="2">The sequence shown here is derived from an EMBL/GenBank/DDBJ whole genome shotgun (WGS) entry which is preliminary data.</text>
</comment>
<evidence type="ECO:0000313" key="2">
    <source>
        <dbReference type="EMBL" id="TID20605.1"/>
    </source>
</evidence>
<keyword evidence="1" id="KW-0812">Transmembrane</keyword>